<accession>A0ABQ2ILM1</accession>
<keyword evidence="1" id="KW-0812">Transmembrane</keyword>
<feature type="transmembrane region" description="Helical" evidence="1">
    <location>
        <begin position="46"/>
        <end position="64"/>
    </location>
</feature>
<feature type="transmembrane region" description="Helical" evidence="1">
    <location>
        <begin position="111"/>
        <end position="129"/>
    </location>
</feature>
<sequence>MVTGSWRVVFLLLLCVEAAVLAVLETMFLPLRFDGTLLPELGDWPFPITIVVAGVTTPLLVMWAAGLSRRVLTAALPLLVWFFTLMVFGYLEPGSNSSAPVLLLQDWRGLLLLAAGAFPGAVSVGAVMARNAANRPGLYETAGIQ</sequence>
<name>A0ABQ2ILM1_9PSEU</name>
<organism evidence="2 3">
    <name type="scientific">Lentzea pudingi</name>
    <dbReference type="NCBI Taxonomy" id="1789439"/>
    <lineage>
        <taxon>Bacteria</taxon>
        <taxon>Bacillati</taxon>
        <taxon>Actinomycetota</taxon>
        <taxon>Actinomycetes</taxon>
        <taxon>Pseudonocardiales</taxon>
        <taxon>Pseudonocardiaceae</taxon>
        <taxon>Lentzea</taxon>
    </lineage>
</organism>
<reference evidence="3" key="1">
    <citation type="journal article" date="2019" name="Int. J. Syst. Evol. Microbiol.">
        <title>The Global Catalogue of Microorganisms (GCM) 10K type strain sequencing project: providing services to taxonomists for standard genome sequencing and annotation.</title>
        <authorList>
            <consortium name="The Broad Institute Genomics Platform"/>
            <consortium name="The Broad Institute Genome Sequencing Center for Infectious Disease"/>
            <person name="Wu L."/>
            <person name="Ma J."/>
        </authorList>
    </citation>
    <scope>NUCLEOTIDE SEQUENCE [LARGE SCALE GENOMIC DNA]</scope>
    <source>
        <strain evidence="3">CGMCC 4.7319</strain>
    </source>
</reference>
<keyword evidence="1" id="KW-0472">Membrane</keyword>
<feature type="transmembrane region" description="Helical" evidence="1">
    <location>
        <begin position="71"/>
        <end position="91"/>
    </location>
</feature>
<evidence type="ECO:0000313" key="3">
    <source>
        <dbReference type="Proteomes" id="UP000597656"/>
    </source>
</evidence>
<keyword evidence="1" id="KW-1133">Transmembrane helix</keyword>
<proteinExistence type="predicted"/>
<evidence type="ECO:0000313" key="2">
    <source>
        <dbReference type="EMBL" id="GGN12106.1"/>
    </source>
</evidence>
<gene>
    <name evidence="2" type="ORF">GCM10011609_60430</name>
</gene>
<comment type="caution">
    <text evidence="2">The sequence shown here is derived from an EMBL/GenBank/DDBJ whole genome shotgun (WGS) entry which is preliminary data.</text>
</comment>
<keyword evidence="3" id="KW-1185">Reference proteome</keyword>
<dbReference type="Proteomes" id="UP000597656">
    <property type="component" value="Unassembled WGS sequence"/>
</dbReference>
<evidence type="ECO:0000256" key="1">
    <source>
        <dbReference type="SAM" id="Phobius"/>
    </source>
</evidence>
<protein>
    <submittedName>
        <fullName evidence="2">Uncharacterized protein</fullName>
    </submittedName>
</protein>
<dbReference type="EMBL" id="BMNC01000010">
    <property type="protein sequence ID" value="GGN12106.1"/>
    <property type="molecule type" value="Genomic_DNA"/>
</dbReference>